<evidence type="ECO:0000313" key="3">
    <source>
        <dbReference type="Proteomes" id="UP000001302"/>
    </source>
</evidence>
<dbReference type="STRING" id="314260.PB2503_05527"/>
<sequence length="198" mass="20831">MPFVKLVFLFTGLVFSGAGTGAVSAPDRALFAAVEAGDVLFLEADGLWGDLARSFSDPGSPYGHVIVVVSVAARRIEVIDAGGPLPAQGAGVGRRSLDRALKGGRAVTVYRPDLTPQERQRFLAALLAKEGLPFDRAFSLETEGALYCTELVWRALSEALGADAVPDKTDFAGEIAITLSDLAEAPVLQKGVRYALSP</sequence>
<name>E0TGD5_PARBH</name>
<protein>
    <recommendedName>
        <fullName evidence="4">Permuted papain-like amidase YaeF/Yiix C92 family enzyme</fullName>
    </recommendedName>
</protein>
<organism evidence="2 3">
    <name type="scientific">Parvularcula bermudensis (strain ATCC BAA-594 / HTCC2503 / KCTC 12087)</name>
    <dbReference type="NCBI Taxonomy" id="314260"/>
    <lineage>
        <taxon>Bacteria</taxon>
        <taxon>Pseudomonadati</taxon>
        <taxon>Pseudomonadota</taxon>
        <taxon>Alphaproteobacteria</taxon>
        <taxon>Parvularculales</taxon>
        <taxon>Parvularculaceae</taxon>
        <taxon>Parvularcula</taxon>
    </lineage>
</organism>
<feature type="signal peptide" evidence="1">
    <location>
        <begin position="1"/>
        <end position="21"/>
    </location>
</feature>
<dbReference type="EMBL" id="CP002156">
    <property type="protein sequence ID" value="ADM09178.1"/>
    <property type="molecule type" value="Genomic_DNA"/>
</dbReference>
<accession>E0TGD5</accession>
<feature type="chain" id="PRO_5003140621" description="Permuted papain-like amidase YaeF/Yiix C92 family enzyme" evidence="1">
    <location>
        <begin position="22"/>
        <end position="198"/>
    </location>
</feature>
<dbReference type="HOGENOM" id="CLU_1270886_0_0_5"/>
<dbReference type="InterPro" id="IPR024453">
    <property type="entry name" value="Peptidase_C92"/>
</dbReference>
<dbReference type="SUPFAM" id="SSF54001">
    <property type="entry name" value="Cysteine proteinases"/>
    <property type="match status" value="1"/>
</dbReference>
<reference evidence="3" key="1">
    <citation type="submission" date="2010-08" db="EMBL/GenBank/DDBJ databases">
        <title>Genome sequence of Parvularcula bermudensis HTCC2503.</title>
        <authorList>
            <person name="Kang D.-M."/>
            <person name="Oh H.-M."/>
            <person name="Cho J.-C."/>
        </authorList>
    </citation>
    <scope>NUCLEOTIDE SEQUENCE [LARGE SCALE GENOMIC DNA]</scope>
    <source>
        <strain evidence="3">ATCC BAA-594 / HTCC2503 / KCTC 12087</strain>
    </source>
</reference>
<gene>
    <name evidence="2" type="ordered locus">PB2503_05527</name>
</gene>
<dbReference type="KEGG" id="pbr:PB2503_05527"/>
<keyword evidence="3" id="KW-1185">Reference proteome</keyword>
<dbReference type="RefSeq" id="WP_013300152.1">
    <property type="nucleotide sequence ID" value="NC_014414.1"/>
</dbReference>
<dbReference type="InterPro" id="IPR038765">
    <property type="entry name" value="Papain-like_cys_pep_sf"/>
</dbReference>
<dbReference type="AlphaFoldDB" id="E0TGD5"/>
<proteinExistence type="predicted"/>
<evidence type="ECO:0000313" key="2">
    <source>
        <dbReference type="EMBL" id="ADM09178.1"/>
    </source>
</evidence>
<evidence type="ECO:0000256" key="1">
    <source>
        <dbReference type="SAM" id="SignalP"/>
    </source>
</evidence>
<keyword evidence="1" id="KW-0732">Signal</keyword>
<dbReference type="Pfam" id="PF05708">
    <property type="entry name" value="Peptidase_C92"/>
    <property type="match status" value="1"/>
</dbReference>
<dbReference type="eggNOG" id="ENOG5033K2Z">
    <property type="taxonomic scope" value="Bacteria"/>
</dbReference>
<reference evidence="2 3" key="2">
    <citation type="journal article" date="2011" name="J. Bacteriol.">
        <title>Complete genome sequence of strain HTCC2503T of Parvularcula bermudensis, the type species of the order "Parvularculales" in the class Alphaproteobacteria.</title>
        <authorList>
            <person name="Oh H.M."/>
            <person name="Kang I."/>
            <person name="Vergin K.L."/>
            <person name="Kang D."/>
            <person name="Rhee K.H."/>
            <person name="Giovannoni S.J."/>
            <person name="Cho J.C."/>
        </authorList>
    </citation>
    <scope>NUCLEOTIDE SEQUENCE [LARGE SCALE GENOMIC DNA]</scope>
    <source>
        <strain evidence="3">ATCC BAA-594 / HTCC2503 / KCTC 12087</strain>
    </source>
</reference>
<dbReference type="OrthoDB" id="195541at2"/>
<dbReference type="Gene3D" id="3.90.1720.10">
    <property type="entry name" value="endopeptidase domain like (from Nostoc punctiforme)"/>
    <property type="match status" value="1"/>
</dbReference>
<dbReference type="Proteomes" id="UP000001302">
    <property type="component" value="Chromosome"/>
</dbReference>
<evidence type="ECO:0008006" key="4">
    <source>
        <dbReference type="Google" id="ProtNLM"/>
    </source>
</evidence>